<name>A0ACC0PLA0_RHOML</name>
<evidence type="ECO:0000313" key="1">
    <source>
        <dbReference type="EMBL" id="KAI8565573.1"/>
    </source>
</evidence>
<sequence length="448" mass="49440">MLFLLSASSTSSLISLSKSLSLQTLKNFHPLPRSLLSTMSINMTTHAFAGNHTRSKTPKSISPFSHTSALQSLKSILLGHTHEPPSPDFKVLPFRKGRPLASSTGDPGPKWHLGWLSLGDCKSVLEKFEVNLSEESLVYLGSKPEEDVVYWGIDVSEANSLVNELGSRGLCFVELRTLMVATDWGDDRAMGELAVAGHARALLEWHNLSRFCGHCGAKTVPKEAGRRKQCSNELCKKRIYPRVDPVVPFLQVVIMLVIDRKNDRALLSRQSRFVPRMWSCLAGFIEPGESLEEAVRRETWEETGIEVGEVIYHSSQPWPVGPSSMPCQLMVGFFAYAKSLEINVDKEELEDAEWHSREDVKKALALAEYKKAQVTAAAKVDQVCKGVEKGQYNLATDFNVESGELASMFVPGPFAIAHHLISAWVHQDGGLNGVEAQVKQLSGSVSNL</sequence>
<reference evidence="1" key="1">
    <citation type="submission" date="2022-02" db="EMBL/GenBank/DDBJ databases">
        <title>Plant Genome Project.</title>
        <authorList>
            <person name="Zhang R.-G."/>
        </authorList>
    </citation>
    <scope>NUCLEOTIDE SEQUENCE</scope>
    <source>
        <strain evidence="1">AT1</strain>
    </source>
</reference>
<organism evidence="1 2">
    <name type="scientific">Rhododendron molle</name>
    <name type="common">Chinese azalea</name>
    <name type="synonym">Azalea mollis</name>
    <dbReference type="NCBI Taxonomy" id="49168"/>
    <lineage>
        <taxon>Eukaryota</taxon>
        <taxon>Viridiplantae</taxon>
        <taxon>Streptophyta</taxon>
        <taxon>Embryophyta</taxon>
        <taxon>Tracheophyta</taxon>
        <taxon>Spermatophyta</taxon>
        <taxon>Magnoliopsida</taxon>
        <taxon>eudicotyledons</taxon>
        <taxon>Gunneridae</taxon>
        <taxon>Pentapetalae</taxon>
        <taxon>asterids</taxon>
        <taxon>Ericales</taxon>
        <taxon>Ericaceae</taxon>
        <taxon>Ericoideae</taxon>
        <taxon>Rhodoreae</taxon>
        <taxon>Rhododendron</taxon>
    </lineage>
</organism>
<proteinExistence type="predicted"/>
<comment type="caution">
    <text evidence="1">The sequence shown here is derived from an EMBL/GenBank/DDBJ whole genome shotgun (WGS) entry which is preliminary data.</text>
</comment>
<gene>
    <name evidence="1" type="ORF">RHMOL_Rhmol03G0270700</name>
</gene>
<accession>A0ACC0PLA0</accession>
<evidence type="ECO:0000313" key="2">
    <source>
        <dbReference type="Proteomes" id="UP001062846"/>
    </source>
</evidence>
<dbReference type="EMBL" id="CM046390">
    <property type="protein sequence ID" value="KAI8565573.1"/>
    <property type="molecule type" value="Genomic_DNA"/>
</dbReference>
<protein>
    <submittedName>
        <fullName evidence="1">Uncharacterized protein</fullName>
    </submittedName>
</protein>
<dbReference type="Proteomes" id="UP001062846">
    <property type="component" value="Chromosome 3"/>
</dbReference>
<keyword evidence="2" id="KW-1185">Reference proteome</keyword>